<reference evidence="2 3" key="1">
    <citation type="submission" date="2018-05" db="EMBL/GenBank/DDBJ databases">
        <title>A metagenomic window into the 2 km-deep terrestrial subsurface aquifer revealed taxonomically and functionally diverse microbial community comprising novel uncultured bacterial lineages.</title>
        <authorList>
            <person name="Kadnikov V.V."/>
            <person name="Mardanov A.V."/>
            <person name="Beletsky A.V."/>
            <person name="Banks D."/>
            <person name="Pimenov N.V."/>
            <person name="Frank Y.A."/>
            <person name="Karnachuk O.V."/>
            <person name="Ravin N.V."/>
        </authorList>
    </citation>
    <scope>NUCLEOTIDE SEQUENCE [LARGE SCALE GENOMIC DNA]</scope>
    <source>
        <strain evidence="2">BY5</strain>
    </source>
</reference>
<dbReference type="Proteomes" id="UP000252355">
    <property type="component" value="Unassembled WGS sequence"/>
</dbReference>
<accession>A0A367ZIS5</accession>
<dbReference type="AlphaFoldDB" id="A0A367ZIS5"/>
<organism evidence="2 3">
    <name type="scientific">Candidatus Ozemobacter sibiricus</name>
    <dbReference type="NCBI Taxonomy" id="2268124"/>
    <lineage>
        <taxon>Bacteria</taxon>
        <taxon>Candidatus Ozemobacteria</taxon>
        <taxon>Candidatus Ozemobacterales</taxon>
        <taxon>Candidatus Ozemobacteraceae</taxon>
        <taxon>Candidatus Ozemobacter</taxon>
    </lineage>
</organism>
<evidence type="ECO:0000259" key="1">
    <source>
        <dbReference type="Pfam" id="PF13240"/>
    </source>
</evidence>
<dbReference type="EMBL" id="QOQW01000034">
    <property type="protein sequence ID" value="RCK77281.1"/>
    <property type="molecule type" value="Genomic_DNA"/>
</dbReference>
<comment type="caution">
    <text evidence="2">The sequence shown here is derived from an EMBL/GenBank/DDBJ whole genome shotgun (WGS) entry which is preliminary data.</text>
</comment>
<sequence>MASSTLIKSLEDLSQTSGESVGFQFRMKCGSCPKVVFTSEFVPFSQGSGTAGLTKFFKKEPAAPPPTQNPAWKAEHDQVAEAFANAIEDRFTWCPKCEKFVCEKCWNAVRDMCLSCCARYAQSAYDDPYMMRPKEAQKCTKCGADVSGAKFCPKCGSKVIPKGICPGCSHKVPEDALFCPECGQKLK</sequence>
<dbReference type="Pfam" id="PF13240">
    <property type="entry name" value="Zn_Ribbon_1"/>
    <property type="match status" value="1"/>
</dbReference>
<name>A0A367ZIS5_9BACT</name>
<feature type="domain" description="Zinc-ribbon" evidence="1">
    <location>
        <begin position="165"/>
        <end position="186"/>
    </location>
</feature>
<evidence type="ECO:0000313" key="3">
    <source>
        <dbReference type="Proteomes" id="UP000252355"/>
    </source>
</evidence>
<gene>
    <name evidence="2" type="ORF">OZSIB_3092</name>
</gene>
<protein>
    <submittedName>
        <fullName evidence="2">Zinc ribbon domain-containing protein</fullName>
    </submittedName>
</protein>
<evidence type="ECO:0000313" key="2">
    <source>
        <dbReference type="EMBL" id="RCK77281.1"/>
    </source>
</evidence>
<proteinExistence type="predicted"/>
<dbReference type="InterPro" id="IPR026870">
    <property type="entry name" value="Zinc_ribbon_dom"/>
</dbReference>